<evidence type="ECO:0000313" key="8">
    <source>
        <dbReference type="Proteomes" id="UP000826725"/>
    </source>
</evidence>
<keyword evidence="4 6" id="KW-0472">Membrane</keyword>
<keyword evidence="8" id="KW-1185">Reference proteome</keyword>
<feature type="transmembrane region" description="Helical" evidence="6">
    <location>
        <begin position="12"/>
        <end position="32"/>
    </location>
</feature>
<dbReference type="EMBL" id="AP024086">
    <property type="protein sequence ID" value="BCL61532.1"/>
    <property type="molecule type" value="Genomic_DNA"/>
</dbReference>
<feature type="transmembrane region" description="Helical" evidence="6">
    <location>
        <begin position="52"/>
        <end position="83"/>
    </location>
</feature>
<comment type="subcellular location">
    <subcellularLocation>
        <location evidence="1">Membrane</location>
        <topology evidence="1">Multi-pass membrane protein</topology>
    </subcellularLocation>
</comment>
<organism evidence="7 8">
    <name type="scientific">Desulfomarina profundi</name>
    <dbReference type="NCBI Taxonomy" id="2772557"/>
    <lineage>
        <taxon>Bacteria</taxon>
        <taxon>Pseudomonadati</taxon>
        <taxon>Thermodesulfobacteriota</taxon>
        <taxon>Desulfobulbia</taxon>
        <taxon>Desulfobulbales</taxon>
        <taxon>Desulfobulbaceae</taxon>
        <taxon>Desulfomarina</taxon>
    </lineage>
</organism>
<evidence type="ECO:0000256" key="1">
    <source>
        <dbReference type="ARBA" id="ARBA00004141"/>
    </source>
</evidence>
<dbReference type="GO" id="GO:0016020">
    <property type="term" value="C:membrane"/>
    <property type="evidence" value="ECO:0007669"/>
    <property type="project" value="UniProtKB-SubCell"/>
</dbReference>
<evidence type="ECO:0000256" key="5">
    <source>
        <dbReference type="SAM" id="Coils"/>
    </source>
</evidence>
<dbReference type="AlphaFoldDB" id="A0A8D5FX23"/>
<evidence type="ECO:0000256" key="6">
    <source>
        <dbReference type="SAM" id="Phobius"/>
    </source>
</evidence>
<keyword evidence="5" id="KW-0175">Coiled coil</keyword>
<evidence type="ECO:0000313" key="7">
    <source>
        <dbReference type="EMBL" id="BCL61532.1"/>
    </source>
</evidence>
<dbReference type="PANTHER" id="PTHR11827">
    <property type="entry name" value="SOLUTE CARRIER FAMILY 12, CATION COTRANSPORTERS"/>
    <property type="match status" value="1"/>
</dbReference>
<protein>
    <submittedName>
        <fullName evidence="7">Uncharacterized protein</fullName>
    </submittedName>
</protein>
<accession>A0A8D5FX23</accession>
<name>A0A8D5FX23_9BACT</name>
<sequence>MGVIMVGQLNLVARIVTMFFLISYGLLNYATYYEANSSSPSFRPRFKWFNKYLSLAGCLVCLLIIFALDPQYGVIAMAILAAIHQYIKRTAGPSRWADSGRSHAMQVIRSQLLAARDDPEHDRDWRPHILAFTKDKERRLPLLRFGDWIAGRSGIITAVKIVEGGPLKVEKTRRNEQKELDRLIRTEKLDIFPLAITAPDFTTALPYLLQSYGIGPVKGNTVLTNWYGKTMTPFPGLTAMKFGHNLRVAFRRGYNLVVFHIDPLRTCNIFDPEKKDRAIDVWWNNDASSRLMLLLAHLMTRNELWKNAAIRLLSVKEENPARHIEEIDRQLDDARIGAEVILADDRKPETVLAHSSSSSIVFLPFRIQRSMLTDTSGYSLERVLTQLPPTALVMAAEDIDLDAEPEEGSAGELAEALDRLQEMERRMAGAEKQYQKLEKLTLSLQQQIEDTADLPETEREHIEHQLSNARQKLEKLFRKKAREQAKLDDAIKVVKDF</sequence>
<reference evidence="7" key="1">
    <citation type="submission" date="2020-09" db="EMBL/GenBank/DDBJ databases">
        <title>Desulfogranum mesoprofundum gen. nov., sp. nov., a novel mesophilic, sulfate-reducing chemolithoautotroph isolated from a deep-sea hydrothermal vent chimney in the Suiyo Seamount.</title>
        <authorList>
            <person name="Hashimoto Y."/>
            <person name="Nakagawa S."/>
        </authorList>
    </citation>
    <scope>NUCLEOTIDE SEQUENCE</scope>
    <source>
        <strain evidence="7">KT2</strain>
    </source>
</reference>
<proteinExistence type="predicted"/>
<gene>
    <name evidence="7" type="ORF">DGMP_22250</name>
</gene>
<keyword evidence="2 6" id="KW-0812">Transmembrane</keyword>
<dbReference type="GO" id="GO:0015377">
    <property type="term" value="F:chloride:monoatomic cation symporter activity"/>
    <property type="evidence" value="ECO:0007669"/>
    <property type="project" value="InterPro"/>
</dbReference>
<evidence type="ECO:0000256" key="3">
    <source>
        <dbReference type="ARBA" id="ARBA00022989"/>
    </source>
</evidence>
<dbReference type="InterPro" id="IPR004842">
    <property type="entry name" value="SLC12A_fam"/>
</dbReference>
<evidence type="ECO:0000256" key="2">
    <source>
        <dbReference type="ARBA" id="ARBA00022692"/>
    </source>
</evidence>
<dbReference type="PANTHER" id="PTHR11827:SF72">
    <property type="entry name" value="GH08340P"/>
    <property type="match status" value="1"/>
</dbReference>
<feature type="coiled-coil region" evidence="5">
    <location>
        <begin position="413"/>
        <end position="493"/>
    </location>
</feature>
<evidence type="ECO:0000256" key="4">
    <source>
        <dbReference type="ARBA" id="ARBA00023136"/>
    </source>
</evidence>
<dbReference type="KEGG" id="dbk:DGMP_22250"/>
<dbReference type="Proteomes" id="UP000826725">
    <property type="component" value="Chromosome"/>
</dbReference>
<keyword evidence="3 6" id="KW-1133">Transmembrane helix</keyword>